<evidence type="ECO:0000256" key="1">
    <source>
        <dbReference type="SAM" id="Phobius"/>
    </source>
</evidence>
<proteinExistence type="predicted"/>
<dbReference type="EMBL" id="FOIQ01000001">
    <property type="protein sequence ID" value="SEV84602.1"/>
    <property type="molecule type" value="Genomic_DNA"/>
</dbReference>
<reference evidence="2 3" key="1">
    <citation type="submission" date="2016-10" db="EMBL/GenBank/DDBJ databases">
        <authorList>
            <person name="de Groot N.N."/>
        </authorList>
    </citation>
    <scope>NUCLEOTIDE SEQUENCE [LARGE SCALE GENOMIC DNA]</scope>
    <source>
        <strain evidence="2 3">TC2-24</strain>
    </source>
</reference>
<keyword evidence="1" id="KW-0812">Transmembrane</keyword>
<protein>
    <recommendedName>
        <fullName evidence="4">SGNH/GDSL hydrolase family protein</fullName>
    </recommendedName>
</protein>
<organism evidence="2 3">
    <name type="scientific">Prevotella aff. ruminicola Tc2-24</name>
    <dbReference type="NCBI Taxonomy" id="81582"/>
    <lineage>
        <taxon>Bacteria</taxon>
        <taxon>Pseudomonadati</taxon>
        <taxon>Bacteroidota</taxon>
        <taxon>Bacteroidia</taxon>
        <taxon>Bacteroidales</taxon>
        <taxon>Prevotellaceae</taxon>
        <taxon>Prevotella</taxon>
    </lineage>
</organism>
<keyword evidence="1" id="KW-1133">Transmembrane helix</keyword>
<sequence length="310" mass="36113">MKQFLTTIAKFGVLLLIMCAIIEVALLFRPNIYAYKSQYMEEHYKEIKVLLLGSSHIEEAVKPQLVGEGTFNLAISARLRRFDVALAEMYVPKMDSLKALVMPVDYTNFFFERQYENPNTKSVAEDLSGTCRCMHMKYMGVRVDPLWYWPEILNSKLNFMQRFWNDRETLQECDSLGYVKLDIQKRPADWDMRAIPALIDSTKVIDQEQYDKAFDQFERVAKVTYEKGVRLVLVAPPVYKTYQQYINPVVLNDIHMFVAKLQAKYPNVEYHESLFAEGFEASDFQDASHLNDAGAEKYSRMLADIIYPHL</sequence>
<dbReference type="SUPFAM" id="SSF52266">
    <property type="entry name" value="SGNH hydrolase"/>
    <property type="match status" value="1"/>
</dbReference>
<dbReference type="AlphaFoldDB" id="A0A1I0M8F8"/>
<keyword evidence="3" id="KW-1185">Reference proteome</keyword>
<keyword evidence="1" id="KW-0472">Membrane</keyword>
<evidence type="ECO:0000313" key="2">
    <source>
        <dbReference type="EMBL" id="SEV84602.1"/>
    </source>
</evidence>
<gene>
    <name evidence="2" type="ORF">SAMN04487850_0425</name>
</gene>
<dbReference type="Proteomes" id="UP000199373">
    <property type="component" value="Unassembled WGS sequence"/>
</dbReference>
<feature type="transmembrane region" description="Helical" evidence="1">
    <location>
        <begin position="7"/>
        <end position="28"/>
    </location>
</feature>
<evidence type="ECO:0008006" key="4">
    <source>
        <dbReference type="Google" id="ProtNLM"/>
    </source>
</evidence>
<accession>A0A1I0M8F8</accession>
<name>A0A1I0M8F8_9BACT</name>
<dbReference type="RefSeq" id="WP_091914406.1">
    <property type="nucleotide sequence ID" value="NZ_FOIQ01000001.1"/>
</dbReference>
<evidence type="ECO:0000313" key="3">
    <source>
        <dbReference type="Proteomes" id="UP000199373"/>
    </source>
</evidence>